<keyword evidence="3 10" id="KW-0812">Transmembrane</keyword>
<evidence type="ECO:0000256" key="3">
    <source>
        <dbReference type="ARBA" id="ARBA00022692"/>
    </source>
</evidence>
<keyword evidence="2 10" id="KW-1003">Cell membrane</keyword>
<comment type="subcellular location">
    <subcellularLocation>
        <location evidence="1 10">Cell membrane</location>
        <topology evidence="1 10">Multi-pass membrane protein</topology>
    </subcellularLocation>
</comment>
<name>A0A2P8D8V6_9ACTN</name>
<evidence type="ECO:0000313" key="12">
    <source>
        <dbReference type="EMBL" id="PSK93645.1"/>
    </source>
</evidence>
<proteinExistence type="inferred from homology"/>
<keyword evidence="10" id="KW-0479">Metal-binding</keyword>
<sequence>MPESIPPADPDSDPRAPARRSGLPESPWAVLGLVAAGGALGALGRHAVAVALPHAPGEFGWATLVVNLSGCALIGVLMELLAHRRPGSRLIRPFFGAGVLGGYTTFSAAVLDVTATASTDPRTALAYLAATLVGSLIAVSVASTAAAAVLARPRRERSAP</sequence>
<dbReference type="Pfam" id="PF02537">
    <property type="entry name" value="CRCB"/>
    <property type="match status" value="1"/>
</dbReference>
<evidence type="ECO:0000256" key="4">
    <source>
        <dbReference type="ARBA" id="ARBA00022989"/>
    </source>
</evidence>
<gene>
    <name evidence="10" type="primary">fluC</name>
    <name evidence="10" type="synonym">crcB</name>
    <name evidence="12" type="ORF">CLV63_11652</name>
</gene>
<feature type="transmembrane region" description="Helical" evidence="10">
    <location>
        <begin position="28"/>
        <end position="47"/>
    </location>
</feature>
<comment type="similarity">
    <text evidence="7 10">Belongs to the fluoride channel Fluc/FEX (TC 1.A.43) family.</text>
</comment>
<feature type="transmembrane region" description="Helical" evidence="10">
    <location>
        <begin position="59"/>
        <end position="82"/>
    </location>
</feature>
<protein>
    <recommendedName>
        <fullName evidence="10">Fluoride-specific ion channel FluC</fullName>
    </recommendedName>
</protein>
<dbReference type="Proteomes" id="UP000240542">
    <property type="component" value="Unassembled WGS sequence"/>
</dbReference>
<comment type="activity regulation">
    <text evidence="10">Na(+) is not transported, but it plays an essential structural role and its presence is essential for fluoride channel function.</text>
</comment>
<dbReference type="GO" id="GO:0062054">
    <property type="term" value="F:fluoride channel activity"/>
    <property type="evidence" value="ECO:0007669"/>
    <property type="project" value="UniProtKB-UniRule"/>
</dbReference>
<feature type="binding site" evidence="10">
    <location>
        <position position="101"/>
    </location>
    <ligand>
        <name>Na(+)</name>
        <dbReference type="ChEBI" id="CHEBI:29101"/>
        <note>structural</note>
    </ligand>
</feature>
<accession>A0A2P8D8V6</accession>
<evidence type="ECO:0000313" key="13">
    <source>
        <dbReference type="Proteomes" id="UP000240542"/>
    </source>
</evidence>
<keyword evidence="13" id="KW-1185">Reference proteome</keyword>
<dbReference type="PANTHER" id="PTHR28259:SF1">
    <property type="entry name" value="FLUORIDE EXPORT PROTEIN 1-RELATED"/>
    <property type="match status" value="1"/>
</dbReference>
<evidence type="ECO:0000256" key="8">
    <source>
        <dbReference type="ARBA" id="ARBA00035585"/>
    </source>
</evidence>
<feature type="transmembrane region" description="Helical" evidence="10">
    <location>
        <begin position="125"/>
        <end position="151"/>
    </location>
</feature>
<dbReference type="AlphaFoldDB" id="A0A2P8D8V6"/>
<keyword evidence="5 10" id="KW-0472">Membrane</keyword>
<dbReference type="GO" id="GO:0005886">
    <property type="term" value="C:plasma membrane"/>
    <property type="evidence" value="ECO:0007669"/>
    <property type="project" value="UniProtKB-SubCell"/>
</dbReference>
<keyword evidence="6 10" id="KW-0407">Ion channel</keyword>
<evidence type="ECO:0000256" key="7">
    <source>
        <dbReference type="ARBA" id="ARBA00035120"/>
    </source>
</evidence>
<keyword evidence="10" id="KW-0813">Transport</keyword>
<evidence type="ECO:0000256" key="9">
    <source>
        <dbReference type="ARBA" id="ARBA00049940"/>
    </source>
</evidence>
<evidence type="ECO:0000256" key="11">
    <source>
        <dbReference type="SAM" id="MobiDB-lite"/>
    </source>
</evidence>
<evidence type="ECO:0000256" key="1">
    <source>
        <dbReference type="ARBA" id="ARBA00004651"/>
    </source>
</evidence>
<keyword evidence="4 10" id="KW-1133">Transmembrane helix</keyword>
<feature type="region of interest" description="Disordered" evidence="11">
    <location>
        <begin position="1"/>
        <end position="22"/>
    </location>
</feature>
<dbReference type="HAMAP" id="MF_00454">
    <property type="entry name" value="FluC"/>
    <property type="match status" value="1"/>
</dbReference>
<keyword evidence="10" id="KW-0406">Ion transport</keyword>
<comment type="catalytic activity">
    <reaction evidence="8">
        <text>fluoride(in) = fluoride(out)</text>
        <dbReference type="Rhea" id="RHEA:76159"/>
        <dbReference type="ChEBI" id="CHEBI:17051"/>
    </reaction>
    <physiologicalReaction direction="left-to-right" evidence="8">
        <dbReference type="Rhea" id="RHEA:76160"/>
    </physiologicalReaction>
</comment>
<reference evidence="12 13" key="1">
    <citation type="submission" date="2018-03" db="EMBL/GenBank/DDBJ databases">
        <title>Genomic Encyclopedia of Archaeal and Bacterial Type Strains, Phase II (KMG-II): from individual species to whole genera.</title>
        <authorList>
            <person name="Goeker M."/>
        </authorList>
    </citation>
    <scope>NUCLEOTIDE SEQUENCE [LARGE SCALE GENOMIC DNA]</scope>
    <source>
        <strain evidence="12 13">DSM 45312</strain>
    </source>
</reference>
<evidence type="ECO:0000256" key="6">
    <source>
        <dbReference type="ARBA" id="ARBA00023303"/>
    </source>
</evidence>
<keyword evidence="10" id="KW-0915">Sodium</keyword>
<evidence type="ECO:0000256" key="10">
    <source>
        <dbReference type="HAMAP-Rule" id="MF_00454"/>
    </source>
</evidence>
<dbReference type="PANTHER" id="PTHR28259">
    <property type="entry name" value="FLUORIDE EXPORT PROTEIN 1-RELATED"/>
    <property type="match status" value="1"/>
</dbReference>
<dbReference type="GO" id="GO:0140114">
    <property type="term" value="P:cellular detoxification of fluoride"/>
    <property type="evidence" value="ECO:0007669"/>
    <property type="project" value="UniProtKB-UniRule"/>
</dbReference>
<dbReference type="InterPro" id="IPR003691">
    <property type="entry name" value="FluC"/>
</dbReference>
<organism evidence="12 13">
    <name type="scientific">Murinocardiopsis flavida</name>
    <dbReference type="NCBI Taxonomy" id="645275"/>
    <lineage>
        <taxon>Bacteria</taxon>
        <taxon>Bacillati</taxon>
        <taxon>Actinomycetota</taxon>
        <taxon>Actinomycetes</taxon>
        <taxon>Streptosporangiales</taxon>
        <taxon>Nocardiopsidaceae</taxon>
        <taxon>Murinocardiopsis</taxon>
    </lineage>
</organism>
<comment type="function">
    <text evidence="9 10">Fluoride-specific ion channel. Important for reducing fluoride concentration in the cell, thus reducing its toxicity.</text>
</comment>
<dbReference type="GO" id="GO:0046872">
    <property type="term" value="F:metal ion binding"/>
    <property type="evidence" value="ECO:0007669"/>
    <property type="project" value="UniProtKB-KW"/>
</dbReference>
<comment type="caution">
    <text evidence="12">The sequence shown here is derived from an EMBL/GenBank/DDBJ whole genome shotgun (WGS) entry which is preliminary data.</text>
</comment>
<dbReference type="EMBL" id="PYGA01000016">
    <property type="protein sequence ID" value="PSK93645.1"/>
    <property type="molecule type" value="Genomic_DNA"/>
</dbReference>
<feature type="transmembrane region" description="Helical" evidence="10">
    <location>
        <begin position="94"/>
        <end position="113"/>
    </location>
</feature>
<feature type="binding site" evidence="10">
    <location>
        <position position="104"/>
    </location>
    <ligand>
        <name>Na(+)</name>
        <dbReference type="ChEBI" id="CHEBI:29101"/>
        <note>structural</note>
    </ligand>
</feature>
<dbReference type="RefSeq" id="WP_245928961.1">
    <property type="nucleotide sequence ID" value="NZ_PYGA01000016.1"/>
</dbReference>
<evidence type="ECO:0000256" key="2">
    <source>
        <dbReference type="ARBA" id="ARBA00022475"/>
    </source>
</evidence>
<evidence type="ECO:0000256" key="5">
    <source>
        <dbReference type="ARBA" id="ARBA00023136"/>
    </source>
</evidence>